<gene>
    <name evidence="1" type="ORF">GA629_00005</name>
</gene>
<proteinExistence type="predicted"/>
<comment type="caution">
    <text evidence="1">The sequence shown here is derived from an EMBL/GenBank/DDBJ whole genome shotgun (WGS) entry which is preliminary data.</text>
</comment>
<protein>
    <submittedName>
        <fullName evidence="1">Uncharacterized protein</fullName>
    </submittedName>
</protein>
<reference evidence="1 2" key="1">
    <citation type="journal article" date="2019" name="Nat. Med.">
        <title>A library of human gut bacterial isolates paired with longitudinal multiomics data enables mechanistic microbiome research.</title>
        <authorList>
            <person name="Poyet M."/>
            <person name="Groussin M."/>
            <person name="Gibbons S.M."/>
            <person name="Avila-Pacheco J."/>
            <person name="Jiang X."/>
            <person name="Kearney S.M."/>
            <person name="Perrotta A.R."/>
            <person name="Berdy B."/>
            <person name="Zhao S."/>
            <person name="Lieberman T.D."/>
            <person name="Swanson P.K."/>
            <person name="Smith M."/>
            <person name="Roesemann S."/>
            <person name="Alexander J.E."/>
            <person name="Rich S.A."/>
            <person name="Livny J."/>
            <person name="Vlamakis H."/>
            <person name="Clish C."/>
            <person name="Bullock K."/>
            <person name="Deik A."/>
            <person name="Scott J."/>
            <person name="Pierce K.A."/>
            <person name="Xavier R.J."/>
            <person name="Alm E.J."/>
        </authorList>
    </citation>
    <scope>NUCLEOTIDE SEQUENCE [LARGE SCALE GENOMIC DNA]</scope>
    <source>
        <strain evidence="1 2">BIOML-A105</strain>
    </source>
</reference>
<evidence type="ECO:0000313" key="1">
    <source>
        <dbReference type="EMBL" id="KAB5887008.1"/>
    </source>
</evidence>
<dbReference type="Proteomes" id="UP000470200">
    <property type="component" value="Unassembled WGS sequence"/>
</dbReference>
<evidence type="ECO:0000313" key="2">
    <source>
        <dbReference type="Proteomes" id="UP000470200"/>
    </source>
</evidence>
<accession>A0A6A2R7R3</accession>
<dbReference type="EMBL" id="WDIP01000001">
    <property type="protein sequence ID" value="KAB5887008.1"/>
    <property type="molecule type" value="Genomic_DNA"/>
</dbReference>
<dbReference type="AlphaFoldDB" id="A0A6A2R7R3"/>
<name>A0A6A2R7R3_BIFAD</name>
<organism evidence="1 2">
    <name type="scientific">Bifidobacterium adolescentis</name>
    <dbReference type="NCBI Taxonomy" id="1680"/>
    <lineage>
        <taxon>Bacteria</taxon>
        <taxon>Bacillati</taxon>
        <taxon>Actinomycetota</taxon>
        <taxon>Actinomycetes</taxon>
        <taxon>Bifidobacteriales</taxon>
        <taxon>Bifidobacteriaceae</taxon>
        <taxon>Bifidobacterium</taxon>
    </lineage>
</organism>
<sequence>MTGDRLPVFFLKGVGQGLATALFRKETLTDPLEPMPTVPEWLASYGVTPGDMSAFDRCEADWHALLDRRKRRTDAFLAGAFAGTCVYVALCLGSLAFVGWLVWRLIP</sequence>